<gene>
    <name evidence="2" type="ORF">HC62_16880</name>
</gene>
<dbReference type="AlphaFoldDB" id="A0A252ACT1"/>
<dbReference type="RefSeq" id="WP_086640261.1">
    <property type="nucleotide sequence ID" value="NZ_JOMM01000007.1"/>
</dbReference>
<feature type="domain" description="SnoaL-like" evidence="1">
    <location>
        <begin position="7"/>
        <end position="111"/>
    </location>
</feature>
<dbReference type="InterPro" id="IPR032710">
    <property type="entry name" value="NTF2-like_dom_sf"/>
</dbReference>
<sequence length="139" mass="15229">MSLSKTVETFFESYRRKDIDAMLGCFSDHGMINYIPAGLDGPARDKGVAIWSGLMDVFPDLTNEITALYSGDDGRSVTVEVMISGTQAKDGFGIPNQGKRYALPHAFIITGSTEGAIDRMTAYWDNAAWFTMLGRTTLT</sequence>
<evidence type="ECO:0000313" key="2">
    <source>
        <dbReference type="EMBL" id="OUI87408.1"/>
    </source>
</evidence>
<dbReference type="SUPFAM" id="SSF54427">
    <property type="entry name" value="NTF2-like"/>
    <property type="match status" value="1"/>
</dbReference>
<dbReference type="Gene3D" id="3.10.450.50">
    <property type="match status" value="1"/>
</dbReference>
<proteinExistence type="predicted"/>
<protein>
    <recommendedName>
        <fullName evidence="1">SnoaL-like domain-containing protein</fullName>
    </recommendedName>
</protein>
<organism evidence="2 3">
    <name type="scientific">Acetobacter tropicalis</name>
    <dbReference type="NCBI Taxonomy" id="104102"/>
    <lineage>
        <taxon>Bacteria</taxon>
        <taxon>Pseudomonadati</taxon>
        <taxon>Pseudomonadota</taxon>
        <taxon>Alphaproteobacteria</taxon>
        <taxon>Acetobacterales</taxon>
        <taxon>Acetobacteraceae</taxon>
        <taxon>Acetobacter</taxon>
    </lineage>
</organism>
<accession>A0A252ACT1</accession>
<name>A0A252ACT1_9PROT</name>
<evidence type="ECO:0000259" key="1">
    <source>
        <dbReference type="Pfam" id="PF12680"/>
    </source>
</evidence>
<evidence type="ECO:0000313" key="3">
    <source>
        <dbReference type="Proteomes" id="UP000194565"/>
    </source>
</evidence>
<dbReference type="Pfam" id="PF12680">
    <property type="entry name" value="SnoaL_2"/>
    <property type="match status" value="1"/>
</dbReference>
<dbReference type="Proteomes" id="UP000194565">
    <property type="component" value="Unassembled WGS sequence"/>
</dbReference>
<reference evidence="2 3" key="1">
    <citation type="submission" date="2014-06" db="EMBL/GenBank/DDBJ databases">
        <authorList>
            <person name="Ju J."/>
            <person name="Zhang J."/>
        </authorList>
    </citation>
    <scope>NUCLEOTIDE SEQUENCE [LARGE SCALE GENOMIC DNA]</scope>
    <source>
        <strain evidence="2">DmW_042</strain>
    </source>
</reference>
<dbReference type="InterPro" id="IPR037401">
    <property type="entry name" value="SnoaL-like"/>
</dbReference>
<comment type="caution">
    <text evidence="2">The sequence shown here is derived from an EMBL/GenBank/DDBJ whole genome shotgun (WGS) entry which is preliminary data.</text>
</comment>
<dbReference type="EMBL" id="JOMM01000007">
    <property type="protein sequence ID" value="OUI87408.1"/>
    <property type="molecule type" value="Genomic_DNA"/>
</dbReference>